<keyword evidence="1" id="KW-0812">Transmembrane</keyword>
<feature type="transmembrane region" description="Helical" evidence="1">
    <location>
        <begin position="268"/>
        <end position="288"/>
    </location>
</feature>
<dbReference type="EMBL" id="SAUN01000001">
    <property type="protein sequence ID" value="RVX40757.1"/>
    <property type="molecule type" value="Genomic_DNA"/>
</dbReference>
<comment type="caution">
    <text evidence="2">The sequence shown here is derived from an EMBL/GenBank/DDBJ whole genome shotgun (WGS) entry which is preliminary data.</text>
</comment>
<dbReference type="RefSeq" id="WP_127933090.1">
    <property type="nucleotide sequence ID" value="NZ_SAUN01000001.1"/>
</dbReference>
<evidence type="ECO:0000313" key="3">
    <source>
        <dbReference type="Proteomes" id="UP000284824"/>
    </source>
</evidence>
<gene>
    <name evidence="2" type="ORF">EDD27_3179</name>
</gene>
<dbReference type="Proteomes" id="UP000284824">
    <property type="component" value="Unassembled WGS sequence"/>
</dbReference>
<feature type="transmembrane region" description="Helical" evidence="1">
    <location>
        <begin position="243"/>
        <end position="262"/>
    </location>
</feature>
<keyword evidence="1" id="KW-0472">Membrane</keyword>
<dbReference type="AlphaFoldDB" id="A0A438M594"/>
<accession>A0A438M594</accession>
<keyword evidence="3" id="KW-1185">Reference proteome</keyword>
<dbReference type="OrthoDB" id="3517654at2"/>
<protein>
    <submittedName>
        <fullName evidence="2">Uncharacterized protein</fullName>
    </submittedName>
</protein>
<evidence type="ECO:0000313" key="2">
    <source>
        <dbReference type="EMBL" id="RVX40757.1"/>
    </source>
</evidence>
<proteinExistence type="predicted"/>
<keyword evidence="1" id="KW-1133">Transmembrane helix</keyword>
<evidence type="ECO:0000256" key="1">
    <source>
        <dbReference type="SAM" id="Phobius"/>
    </source>
</evidence>
<name>A0A438M594_9ACTN</name>
<reference evidence="2 3" key="1">
    <citation type="submission" date="2019-01" db="EMBL/GenBank/DDBJ databases">
        <title>Sequencing the genomes of 1000 actinobacteria strains.</title>
        <authorList>
            <person name="Klenk H.-P."/>
        </authorList>
    </citation>
    <scope>NUCLEOTIDE SEQUENCE [LARGE SCALE GENOMIC DNA]</scope>
    <source>
        <strain evidence="2 3">DSM 43925</strain>
    </source>
</reference>
<organism evidence="2 3">
    <name type="scientific">Nonomuraea polychroma</name>
    <dbReference type="NCBI Taxonomy" id="46176"/>
    <lineage>
        <taxon>Bacteria</taxon>
        <taxon>Bacillati</taxon>
        <taxon>Actinomycetota</taxon>
        <taxon>Actinomycetes</taxon>
        <taxon>Streptosporangiales</taxon>
        <taxon>Streptosporangiaceae</taxon>
        <taxon>Nonomuraea</taxon>
    </lineage>
</organism>
<sequence>MTPTEDGSASAAEPQQEARCSRIEALDRLHSVALDLDRLITGTLAGDPYLNQGDFYFRYQTLGRELDCVISNEFVRDRAFTGIRYDAKALRRALKHAYRDQRGVGSYNPDRERAIDFYRHSCLVRASLAIRRMIKDVEGLRTLRETATSQIAGSSRAKVPRCPKWLIGIAIYLLPAAHRERYEEELLAELHEQADSTPTIVMVVYALHQLGRIWELRAALQAPERPMYHRLHRMLCWILASDWRTWGLLGPLMAFAIVNVFIQEGWGSAFFTIPAVVAFYAGVEWLRARWGVEVKRRRRDRTTSAE</sequence>